<dbReference type="AlphaFoldDB" id="A0A926IDI6"/>
<dbReference type="SUPFAM" id="SSF159133">
    <property type="entry name" value="EutN/CcmL-like"/>
    <property type="match status" value="1"/>
</dbReference>
<keyword evidence="3" id="KW-1283">Bacterial microcompartment</keyword>
<dbReference type="Proteomes" id="UP000655830">
    <property type="component" value="Unassembled WGS sequence"/>
</dbReference>
<dbReference type="Gene3D" id="2.40.50.220">
    <property type="entry name" value="EutN/Ccml"/>
    <property type="match status" value="1"/>
</dbReference>
<organism evidence="4 5">
    <name type="scientific">Zhenhengia yiwuensis</name>
    <dbReference type="NCBI Taxonomy" id="2763666"/>
    <lineage>
        <taxon>Bacteria</taxon>
        <taxon>Bacillati</taxon>
        <taxon>Bacillota</taxon>
        <taxon>Clostridia</taxon>
        <taxon>Lachnospirales</taxon>
        <taxon>Lachnospiraceae</taxon>
        <taxon>Zhenhengia</taxon>
    </lineage>
</organism>
<dbReference type="InterPro" id="IPR004992">
    <property type="entry name" value="EutN_CcmL"/>
</dbReference>
<dbReference type="PANTHER" id="PTHR36539:SF2">
    <property type="entry name" value="ETHANOLAMINE UTILIZATION PROTEIN"/>
    <property type="match status" value="1"/>
</dbReference>
<comment type="subcellular location">
    <subcellularLocation>
        <location evidence="1">Carboxysome</location>
    </subcellularLocation>
</comment>
<evidence type="ECO:0000256" key="2">
    <source>
        <dbReference type="ARBA" id="ARBA00023669"/>
    </source>
</evidence>
<dbReference type="Pfam" id="PF03319">
    <property type="entry name" value="EutN_CcmL"/>
    <property type="match status" value="1"/>
</dbReference>
<dbReference type="CDD" id="cd01614">
    <property type="entry name" value="EutN_CcmL"/>
    <property type="match status" value="1"/>
</dbReference>
<dbReference type="PROSITE" id="PS51932">
    <property type="entry name" value="BMV"/>
    <property type="match status" value="1"/>
</dbReference>
<dbReference type="PANTHER" id="PTHR36539">
    <property type="entry name" value="ETHANOLAMINE UTILIZATION PROTEIN EUTN"/>
    <property type="match status" value="1"/>
</dbReference>
<reference evidence="4" key="1">
    <citation type="submission" date="2020-08" db="EMBL/GenBank/DDBJ databases">
        <title>Genome public.</title>
        <authorList>
            <person name="Liu C."/>
            <person name="Sun Q."/>
        </authorList>
    </citation>
    <scope>NUCLEOTIDE SEQUENCE</scope>
    <source>
        <strain evidence="4">NSJ-12</strain>
    </source>
</reference>
<dbReference type="GO" id="GO:0031470">
    <property type="term" value="C:carboxysome"/>
    <property type="evidence" value="ECO:0007669"/>
    <property type="project" value="UniProtKB-SubCell"/>
</dbReference>
<name>A0A926IDI6_9FIRM</name>
<keyword evidence="5" id="KW-1185">Reference proteome</keyword>
<dbReference type="InterPro" id="IPR036677">
    <property type="entry name" value="EutN_CcmL_sf"/>
</dbReference>
<protein>
    <submittedName>
        <fullName evidence="4">EutN/CcmL family microcompartment protein</fullName>
    </submittedName>
</protein>
<evidence type="ECO:0000256" key="3">
    <source>
        <dbReference type="ARBA" id="ARBA00024446"/>
    </source>
</evidence>
<accession>A0A926IDI6</accession>
<proteinExistence type="predicted"/>
<comment type="caution">
    <text evidence="4">The sequence shown here is derived from an EMBL/GenBank/DDBJ whole genome shotgun (WGS) entry which is preliminary data.</text>
</comment>
<keyword evidence="2" id="KW-1282">Carboxysome</keyword>
<sequence length="91" mass="9623">MEIARVIGNVWATKKDQKLNGLKLLVLKVLVDKEREKEGLIVASDIVGAGVGDLVLISKGGSARRAVGNIDAPIDAAVIGIVDSIEVFEDE</sequence>
<evidence type="ECO:0000313" key="4">
    <source>
        <dbReference type="EMBL" id="MBC8579787.1"/>
    </source>
</evidence>
<evidence type="ECO:0000313" key="5">
    <source>
        <dbReference type="Proteomes" id="UP000655830"/>
    </source>
</evidence>
<dbReference type="EMBL" id="JACRSY010000013">
    <property type="protein sequence ID" value="MBC8579787.1"/>
    <property type="molecule type" value="Genomic_DNA"/>
</dbReference>
<dbReference type="RefSeq" id="WP_177672264.1">
    <property type="nucleotide sequence ID" value="NZ_JACRSY010000013.1"/>
</dbReference>
<gene>
    <name evidence="4" type="ORF">H8718_09620</name>
</gene>
<evidence type="ECO:0000256" key="1">
    <source>
        <dbReference type="ARBA" id="ARBA00023587"/>
    </source>
</evidence>